<evidence type="ECO:0000313" key="12">
    <source>
        <dbReference type="EMBL" id="MRH42939.1"/>
    </source>
</evidence>
<protein>
    <recommendedName>
        <fullName evidence="10">dITP/XTP pyrophosphatase</fullName>
        <ecNumber evidence="10">3.6.1.66</ecNumber>
    </recommendedName>
    <alternativeName>
        <fullName evidence="10">Non-canonical purine NTP pyrophosphatase</fullName>
    </alternativeName>
    <alternativeName>
        <fullName evidence="10">Non-standard purine NTP pyrophosphatase</fullName>
    </alternativeName>
    <alternativeName>
        <fullName evidence="10">Nucleoside-triphosphate diphosphatase</fullName>
    </alternativeName>
    <alternativeName>
        <fullName evidence="10">Nucleoside-triphosphate pyrophosphatase</fullName>
        <shortName evidence="10">NTPase</shortName>
    </alternativeName>
</protein>
<comment type="cofactor">
    <cofactor evidence="10">
        <name>Mg(2+)</name>
        <dbReference type="ChEBI" id="CHEBI:18420"/>
    </cofactor>
    <text evidence="10">Binds 1 Mg(2+) ion per subunit.</text>
</comment>
<feature type="binding site" evidence="10">
    <location>
        <position position="71"/>
    </location>
    <ligand>
        <name>substrate</name>
    </ligand>
</feature>
<keyword evidence="13" id="KW-1185">Reference proteome</keyword>
<dbReference type="AlphaFoldDB" id="A0A6A8DGG3"/>
<dbReference type="NCBIfam" id="NF011397">
    <property type="entry name" value="PRK14822.1"/>
    <property type="match status" value="1"/>
</dbReference>
<feature type="binding site" evidence="10">
    <location>
        <begin position="153"/>
        <end position="156"/>
    </location>
    <ligand>
        <name>substrate</name>
    </ligand>
</feature>
<evidence type="ECO:0000256" key="1">
    <source>
        <dbReference type="ARBA" id="ARBA00008023"/>
    </source>
</evidence>
<dbReference type="OrthoDB" id="9807456at2"/>
<dbReference type="GO" id="GO:0036220">
    <property type="term" value="F:ITP diphosphatase activity"/>
    <property type="evidence" value="ECO:0007669"/>
    <property type="project" value="UniProtKB-UniRule"/>
</dbReference>
<reference evidence="12" key="1">
    <citation type="submission" date="2019-11" db="EMBL/GenBank/DDBJ databases">
        <authorList>
            <person name="Li J."/>
        </authorList>
    </citation>
    <scope>NUCLEOTIDE SEQUENCE</scope>
    <source>
        <strain evidence="12">B6B</strain>
    </source>
</reference>
<comment type="caution">
    <text evidence="12">The sequence shown here is derived from an EMBL/GenBank/DDBJ whole genome shotgun (WGS) entry which is preliminary data.</text>
</comment>
<evidence type="ECO:0000256" key="7">
    <source>
        <dbReference type="ARBA" id="ARBA00023080"/>
    </source>
</evidence>
<dbReference type="CDD" id="cd00515">
    <property type="entry name" value="HAM1"/>
    <property type="match status" value="1"/>
</dbReference>
<dbReference type="GO" id="GO:0009117">
    <property type="term" value="P:nucleotide metabolic process"/>
    <property type="evidence" value="ECO:0007669"/>
    <property type="project" value="UniProtKB-KW"/>
</dbReference>
<dbReference type="InterPro" id="IPR029001">
    <property type="entry name" value="ITPase-like_fam"/>
</dbReference>
<comment type="similarity">
    <text evidence="1 10 11">Belongs to the HAM1 NTPase family.</text>
</comment>
<feature type="binding site" evidence="10">
    <location>
        <begin position="8"/>
        <end position="13"/>
    </location>
    <ligand>
        <name>substrate</name>
    </ligand>
</feature>
<gene>
    <name evidence="12" type="ORF">GH741_09590</name>
</gene>
<evidence type="ECO:0000256" key="10">
    <source>
        <dbReference type="HAMAP-Rule" id="MF_01405"/>
    </source>
</evidence>
<dbReference type="GO" id="GO:0046872">
    <property type="term" value="F:metal ion binding"/>
    <property type="evidence" value="ECO:0007669"/>
    <property type="project" value="UniProtKB-KW"/>
</dbReference>
<evidence type="ECO:0000256" key="3">
    <source>
        <dbReference type="ARBA" id="ARBA00022723"/>
    </source>
</evidence>
<keyword evidence="5 10" id="KW-0378">Hydrolase</keyword>
<feature type="binding site" evidence="10">
    <location>
        <position position="70"/>
    </location>
    <ligand>
        <name>Mg(2+)</name>
        <dbReference type="ChEBI" id="CHEBI:18420"/>
    </ligand>
</feature>
<dbReference type="PANTHER" id="PTHR11067:SF9">
    <property type="entry name" value="INOSINE TRIPHOSPHATE PYROPHOSPHATASE"/>
    <property type="match status" value="1"/>
</dbReference>
<dbReference type="InterPro" id="IPR002637">
    <property type="entry name" value="RdgB/HAM1"/>
</dbReference>
<evidence type="ECO:0000256" key="8">
    <source>
        <dbReference type="ARBA" id="ARBA00051875"/>
    </source>
</evidence>
<dbReference type="FunFam" id="3.90.950.10:FF:000001">
    <property type="entry name" value="dITP/XTP pyrophosphatase"/>
    <property type="match status" value="1"/>
</dbReference>
<dbReference type="EC" id="3.6.1.66" evidence="10"/>
<feature type="binding site" evidence="10">
    <location>
        <position position="176"/>
    </location>
    <ligand>
        <name>substrate</name>
    </ligand>
</feature>
<comment type="subunit">
    <text evidence="2 10">Homodimer.</text>
</comment>
<keyword evidence="6 10" id="KW-0460">Magnesium</keyword>
<dbReference type="GO" id="GO:0035870">
    <property type="term" value="F:dITP diphosphatase activity"/>
    <property type="evidence" value="ECO:0007669"/>
    <property type="project" value="UniProtKB-UniRule"/>
</dbReference>
<keyword evidence="4 10" id="KW-0547">Nucleotide-binding</keyword>
<comment type="catalytic activity">
    <reaction evidence="9 10">
        <text>XTP + H2O = XMP + diphosphate + H(+)</text>
        <dbReference type="Rhea" id="RHEA:28610"/>
        <dbReference type="ChEBI" id="CHEBI:15377"/>
        <dbReference type="ChEBI" id="CHEBI:15378"/>
        <dbReference type="ChEBI" id="CHEBI:33019"/>
        <dbReference type="ChEBI" id="CHEBI:57464"/>
        <dbReference type="ChEBI" id="CHEBI:61314"/>
        <dbReference type="EC" id="3.6.1.66"/>
    </reaction>
</comment>
<dbReference type="GO" id="GO:0000166">
    <property type="term" value="F:nucleotide binding"/>
    <property type="evidence" value="ECO:0007669"/>
    <property type="project" value="UniProtKB-KW"/>
</dbReference>
<feature type="binding site" evidence="10">
    <location>
        <position position="41"/>
    </location>
    <ligand>
        <name>Mg(2+)</name>
        <dbReference type="ChEBI" id="CHEBI:18420"/>
    </ligand>
</feature>
<evidence type="ECO:0000256" key="4">
    <source>
        <dbReference type="ARBA" id="ARBA00022741"/>
    </source>
</evidence>
<comment type="catalytic activity">
    <reaction evidence="8 10">
        <text>dITP + H2O = dIMP + diphosphate + H(+)</text>
        <dbReference type="Rhea" id="RHEA:28342"/>
        <dbReference type="ChEBI" id="CHEBI:15377"/>
        <dbReference type="ChEBI" id="CHEBI:15378"/>
        <dbReference type="ChEBI" id="CHEBI:33019"/>
        <dbReference type="ChEBI" id="CHEBI:61194"/>
        <dbReference type="ChEBI" id="CHEBI:61382"/>
        <dbReference type="EC" id="3.6.1.66"/>
    </reaction>
</comment>
<dbReference type="Proteomes" id="UP000799092">
    <property type="component" value="Unassembled WGS sequence"/>
</dbReference>
<dbReference type="GO" id="GO:0017111">
    <property type="term" value="F:ribonucleoside triphosphate phosphatase activity"/>
    <property type="evidence" value="ECO:0007669"/>
    <property type="project" value="InterPro"/>
</dbReference>
<proteinExistence type="inferred from homology"/>
<comment type="function">
    <text evidence="10">Pyrophosphatase that catalyzes the hydrolysis of nucleoside triphosphates to their monophosphate derivatives, with a high preference for the non-canonical purine nucleotides XTP (xanthosine triphosphate), dITP (deoxyinosine triphosphate) and ITP. Seems to function as a house-cleaning enzyme that removes non-canonical purine nucleotides from the nucleotide pool, thus preventing their incorporation into DNA/RNA and avoiding chromosomal lesions.</text>
</comment>
<dbReference type="NCBIfam" id="TIGR00042">
    <property type="entry name" value="RdgB/HAM1 family non-canonical purine NTP pyrophosphatase"/>
    <property type="match status" value="1"/>
</dbReference>
<dbReference type="HAMAP" id="MF_01405">
    <property type="entry name" value="Non_canon_purine_NTPase"/>
    <property type="match status" value="1"/>
</dbReference>
<feature type="active site" description="Proton acceptor" evidence="10">
    <location>
        <position position="70"/>
    </location>
</feature>
<sequence length="196" mass="21858">MERLLIATKNEGKIKDFRQLFSKYGIEILSLLDLDFNQDIEETGTTFEENAAIKAETIAKQFQIPVLADDSGLEIDALDGRPGIYSARYAGEKKDDQANLHKVLKELKGIPNKDRTARFVCVLALARPNIQTIFKKGTCEGIIGGSPVGENGFGYDPIFYPLGHSATMAQMTHKEKNEISHRSNAIKQLDDWLSLE</sequence>
<dbReference type="InterPro" id="IPR020922">
    <property type="entry name" value="dITP/XTP_pyrophosphatase"/>
</dbReference>
<accession>A0A6A8DGG3</accession>
<comment type="catalytic activity">
    <reaction evidence="10">
        <text>ITP + H2O = IMP + diphosphate + H(+)</text>
        <dbReference type="Rhea" id="RHEA:29399"/>
        <dbReference type="ChEBI" id="CHEBI:15377"/>
        <dbReference type="ChEBI" id="CHEBI:15378"/>
        <dbReference type="ChEBI" id="CHEBI:33019"/>
        <dbReference type="ChEBI" id="CHEBI:58053"/>
        <dbReference type="ChEBI" id="CHEBI:61402"/>
        <dbReference type="EC" id="3.6.1.66"/>
    </reaction>
</comment>
<evidence type="ECO:0000256" key="11">
    <source>
        <dbReference type="RuleBase" id="RU003781"/>
    </source>
</evidence>
<keyword evidence="7 10" id="KW-0546">Nucleotide metabolism</keyword>
<evidence type="ECO:0000256" key="5">
    <source>
        <dbReference type="ARBA" id="ARBA00022801"/>
    </source>
</evidence>
<feature type="binding site" evidence="10">
    <location>
        <begin position="181"/>
        <end position="182"/>
    </location>
    <ligand>
        <name>substrate</name>
    </ligand>
</feature>
<dbReference type="GO" id="GO:0005829">
    <property type="term" value="C:cytosol"/>
    <property type="evidence" value="ECO:0007669"/>
    <property type="project" value="TreeGrafter"/>
</dbReference>
<keyword evidence="3 10" id="KW-0479">Metal-binding</keyword>
<name>A0A6A8DGG3_9BACI</name>
<evidence type="ECO:0000313" key="13">
    <source>
        <dbReference type="Proteomes" id="UP000799092"/>
    </source>
</evidence>
<dbReference type="GO" id="GO:0009146">
    <property type="term" value="P:purine nucleoside triphosphate catabolic process"/>
    <property type="evidence" value="ECO:0007669"/>
    <property type="project" value="UniProtKB-UniRule"/>
</dbReference>
<dbReference type="PANTHER" id="PTHR11067">
    <property type="entry name" value="INOSINE TRIPHOSPHATE PYROPHOSPHATASE/HAM1 PROTEIN"/>
    <property type="match status" value="1"/>
</dbReference>
<dbReference type="Gene3D" id="3.90.950.10">
    <property type="match status" value="1"/>
</dbReference>
<dbReference type="GO" id="GO:0036222">
    <property type="term" value="F:XTP diphosphatase activity"/>
    <property type="evidence" value="ECO:0007669"/>
    <property type="project" value="UniProtKB-UniRule"/>
</dbReference>
<organism evidence="12 13">
    <name type="scientific">Aquibacillus halophilus</name>
    <dbReference type="NCBI Taxonomy" id="930132"/>
    <lineage>
        <taxon>Bacteria</taxon>
        <taxon>Bacillati</taxon>
        <taxon>Bacillota</taxon>
        <taxon>Bacilli</taxon>
        <taxon>Bacillales</taxon>
        <taxon>Bacillaceae</taxon>
        <taxon>Aquibacillus</taxon>
    </lineage>
</organism>
<dbReference type="Pfam" id="PF01725">
    <property type="entry name" value="Ham1p_like"/>
    <property type="match status" value="1"/>
</dbReference>
<evidence type="ECO:0000256" key="6">
    <source>
        <dbReference type="ARBA" id="ARBA00022842"/>
    </source>
</evidence>
<dbReference type="RefSeq" id="WP_153736583.1">
    <property type="nucleotide sequence ID" value="NZ_WJNG01000007.1"/>
</dbReference>
<dbReference type="EMBL" id="WJNG01000007">
    <property type="protein sequence ID" value="MRH42939.1"/>
    <property type="molecule type" value="Genomic_DNA"/>
</dbReference>
<dbReference type="SUPFAM" id="SSF52972">
    <property type="entry name" value="ITPase-like"/>
    <property type="match status" value="1"/>
</dbReference>
<evidence type="ECO:0000256" key="9">
    <source>
        <dbReference type="ARBA" id="ARBA00052017"/>
    </source>
</evidence>
<evidence type="ECO:0000256" key="2">
    <source>
        <dbReference type="ARBA" id="ARBA00011738"/>
    </source>
</evidence>